<proteinExistence type="predicted"/>
<dbReference type="KEGG" id="bsei:KMZ68_22090"/>
<dbReference type="RefSeq" id="WP_215613261.1">
    <property type="nucleotide sequence ID" value="NZ_CP076135.1"/>
</dbReference>
<evidence type="ECO:0000313" key="2">
    <source>
        <dbReference type="Proteomes" id="UP000680805"/>
    </source>
</evidence>
<dbReference type="Proteomes" id="UP000680805">
    <property type="component" value="Chromosome"/>
</dbReference>
<evidence type="ECO:0000313" key="1">
    <source>
        <dbReference type="EMBL" id="QWG17623.1"/>
    </source>
</evidence>
<organism evidence="1 2">
    <name type="scientific">Bradyrhizobium sediminis</name>
    <dbReference type="NCBI Taxonomy" id="2840469"/>
    <lineage>
        <taxon>Bacteria</taxon>
        <taxon>Pseudomonadati</taxon>
        <taxon>Pseudomonadota</taxon>
        <taxon>Alphaproteobacteria</taxon>
        <taxon>Hyphomicrobiales</taxon>
        <taxon>Nitrobacteraceae</taxon>
        <taxon>Bradyrhizobium</taxon>
    </lineage>
</organism>
<name>A0A975RS70_9BRAD</name>
<reference evidence="1" key="1">
    <citation type="submission" date="2021-06" db="EMBL/GenBank/DDBJ databases">
        <title>Bradyrhizobium sp. S2-11-2 Genome sequencing.</title>
        <authorList>
            <person name="Jin L."/>
        </authorList>
    </citation>
    <scope>NUCLEOTIDE SEQUENCE</scope>
    <source>
        <strain evidence="1">S2-11-2</strain>
    </source>
</reference>
<accession>A0A975RS70</accession>
<sequence length="100" mass="11127">MANLIVVGAPNLAPELALQAVVNLSEDPKSLASPYKSEVQRYSEAHLAILRAARQPCETLARNLEGFIRQETEQHRVPSGMLIQNLERIRNGQAEEFCTN</sequence>
<dbReference type="EMBL" id="CP076135">
    <property type="protein sequence ID" value="QWG17623.1"/>
    <property type="molecule type" value="Genomic_DNA"/>
</dbReference>
<protein>
    <submittedName>
        <fullName evidence="1">Uncharacterized protein</fullName>
    </submittedName>
</protein>
<dbReference type="AlphaFoldDB" id="A0A975RS70"/>
<gene>
    <name evidence="1" type="ORF">KMZ68_22090</name>
</gene>